<accession>X6LNS2</accession>
<comment type="caution">
    <text evidence="2">The sequence shown here is derived from an EMBL/GenBank/DDBJ whole genome shotgun (WGS) entry which is preliminary data.</text>
</comment>
<name>X6LNS2_RETFI</name>
<evidence type="ECO:0000313" key="2">
    <source>
        <dbReference type="EMBL" id="ETO02792.1"/>
    </source>
</evidence>
<evidence type="ECO:0000256" key="1">
    <source>
        <dbReference type="SAM" id="MobiDB-lite"/>
    </source>
</evidence>
<dbReference type="Proteomes" id="UP000023152">
    <property type="component" value="Unassembled WGS sequence"/>
</dbReference>
<gene>
    <name evidence="2" type="ORF">RFI_34623</name>
</gene>
<evidence type="ECO:0000313" key="3">
    <source>
        <dbReference type="Proteomes" id="UP000023152"/>
    </source>
</evidence>
<keyword evidence="3" id="KW-1185">Reference proteome</keyword>
<reference evidence="2 3" key="1">
    <citation type="journal article" date="2013" name="Curr. Biol.">
        <title>The Genome of the Foraminiferan Reticulomyxa filosa.</title>
        <authorList>
            <person name="Glockner G."/>
            <person name="Hulsmann N."/>
            <person name="Schleicher M."/>
            <person name="Noegel A.A."/>
            <person name="Eichinger L."/>
            <person name="Gallinger C."/>
            <person name="Pawlowski J."/>
            <person name="Sierra R."/>
            <person name="Euteneuer U."/>
            <person name="Pillet L."/>
            <person name="Moustafa A."/>
            <person name="Platzer M."/>
            <person name="Groth M."/>
            <person name="Szafranski K."/>
            <person name="Schliwa M."/>
        </authorList>
    </citation>
    <scope>NUCLEOTIDE SEQUENCE [LARGE SCALE GENOMIC DNA]</scope>
</reference>
<feature type="region of interest" description="Disordered" evidence="1">
    <location>
        <begin position="1"/>
        <end position="21"/>
    </location>
</feature>
<dbReference type="EMBL" id="ASPP01034889">
    <property type="protein sequence ID" value="ETO02792.1"/>
    <property type="molecule type" value="Genomic_DNA"/>
</dbReference>
<sequence length="334" mass="39583">MVWTLPQEKSEGMEQSQSQSQVQLQEEEEEISIAEYLHTVILPKLQYVNVTELFGQTQVEQVNARTSTRVIPSGWNKLELSLKRVAGNGEKTFVTGFTPWYAHTCPLLKSLYQCYPWNNFHFNAYTISSLTYPLHNNSRYAQMFFTDTTNLYHKHYEDGLRREHTLLRTRKDVSVFEWTNSFGEQPLISLLCTLFEFDLTRFTNAHVHPAQIELRLLDKRLQLLTALDAFDQFPHVFKPCVNDDWNGVQEKLREKTNATVSVAEFFHMFPYYQHALRTFRFNISDPLVVAELKHYTCSADWTYLRFAKNNLKWQFCWNAWENDKRIYKGLELYR</sequence>
<dbReference type="AlphaFoldDB" id="X6LNS2"/>
<organism evidence="2 3">
    <name type="scientific">Reticulomyxa filosa</name>
    <dbReference type="NCBI Taxonomy" id="46433"/>
    <lineage>
        <taxon>Eukaryota</taxon>
        <taxon>Sar</taxon>
        <taxon>Rhizaria</taxon>
        <taxon>Retaria</taxon>
        <taxon>Foraminifera</taxon>
        <taxon>Monothalamids</taxon>
        <taxon>Reticulomyxidae</taxon>
        <taxon>Reticulomyxa</taxon>
    </lineage>
</organism>
<proteinExistence type="predicted"/>
<protein>
    <submittedName>
        <fullName evidence="2">Uncharacterized protein</fullName>
    </submittedName>
</protein>